<proteinExistence type="predicted"/>
<reference evidence="2" key="1">
    <citation type="journal article" date="2019" name="bioRxiv">
        <title>The Genome of the Zebra Mussel, Dreissena polymorpha: A Resource for Invasive Species Research.</title>
        <authorList>
            <person name="McCartney M.A."/>
            <person name="Auch B."/>
            <person name="Kono T."/>
            <person name="Mallez S."/>
            <person name="Zhang Y."/>
            <person name="Obille A."/>
            <person name="Becker A."/>
            <person name="Abrahante J.E."/>
            <person name="Garbe J."/>
            <person name="Badalamenti J.P."/>
            <person name="Herman A."/>
            <person name="Mangelson H."/>
            <person name="Liachko I."/>
            <person name="Sullivan S."/>
            <person name="Sone E.D."/>
            <person name="Koren S."/>
            <person name="Silverstein K.A.T."/>
            <person name="Beckman K.B."/>
            <person name="Gohl D.M."/>
        </authorList>
    </citation>
    <scope>NUCLEOTIDE SEQUENCE</scope>
    <source>
        <strain evidence="2">Duluth1</strain>
        <tissue evidence="2">Whole animal</tissue>
    </source>
</reference>
<feature type="compositionally biased region" description="Acidic residues" evidence="1">
    <location>
        <begin position="80"/>
        <end position="100"/>
    </location>
</feature>
<reference evidence="2" key="2">
    <citation type="submission" date="2020-11" db="EMBL/GenBank/DDBJ databases">
        <authorList>
            <person name="McCartney M.A."/>
            <person name="Auch B."/>
            <person name="Kono T."/>
            <person name="Mallez S."/>
            <person name="Becker A."/>
            <person name="Gohl D.M."/>
            <person name="Silverstein K.A.T."/>
            <person name="Koren S."/>
            <person name="Bechman K.B."/>
            <person name="Herman A."/>
            <person name="Abrahante J.E."/>
            <person name="Garbe J."/>
        </authorList>
    </citation>
    <scope>NUCLEOTIDE SEQUENCE</scope>
    <source>
        <strain evidence="2">Duluth1</strain>
        <tissue evidence="2">Whole animal</tissue>
    </source>
</reference>
<feature type="region of interest" description="Disordered" evidence="1">
    <location>
        <begin position="28"/>
        <end position="104"/>
    </location>
</feature>
<evidence type="ECO:0000256" key="1">
    <source>
        <dbReference type="SAM" id="MobiDB-lite"/>
    </source>
</evidence>
<comment type="caution">
    <text evidence="2">The sequence shown here is derived from an EMBL/GenBank/DDBJ whole genome shotgun (WGS) entry which is preliminary data.</text>
</comment>
<sequence>MIEIYEKNFIQFMAPLSQQDDFFVPEANENIPEEYSENQADISRDESMLDWTRDDVSRSSRDSSASSFSRSYVSSRYETDDLTDDESEDEGGPSVQDDEVSSTVDVRASKACTNLLEDAEKQAKLVTEEEILMTDDKDDLKLSADDSLNINNDSGVCSGRTSASPNESTNMGHVSAAAEADGNESSSSFEEIHVDSVNEAMSLSTEA</sequence>
<dbReference type="EMBL" id="JAIWYP010000005">
    <property type="protein sequence ID" value="KAH3816558.1"/>
    <property type="molecule type" value="Genomic_DNA"/>
</dbReference>
<keyword evidence="3" id="KW-1185">Reference proteome</keyword>
<evidence type="ECO:0000313" key="2">
    <source>
        <dbReference type="EMBL" id="KAH3816558.1"/>
    </source>
</evidence>
<feature type="region of interest" description="Disordered" evidence="1">
    <location>
        <begin position="151"/>
        <end position="207"/>
    </location>
</feature>
<dbReference type="AlphaFoldDB" id="A0A9D4JPW8"/>
<feature type="compositionally biased region" description="Polar residues" evidence="1">
    <location>
        <begin position="151"/>
        <end position="172"/>
    </location>
</feature>
<accession>A0A9D4JPW8</accession>
<evidence type="ECO:0000313" key="3">
    <source>
        <dbReference type="Proteomes" id="UP000828390"/>
    </source>
</evidence>
<gene>
    <name evidence="2" type="ORF">DPMN_118075</name>
</gene>
<protein>
    <submittedName>
        <fullName evidence="2">Uncharacterized protein</fullName>
    </submittedName>
</protein>
<name>A0A9D4JPW8_DREPO</name>
<organism evidence="2 3">
    <name type="scientific">Dreissena polymorpha</name>
    <name type="common">Zebra mussel</name>
    <name type="synonym">Mytilus polymorpha</name>
    <dbReference type="NCBI Taxonomy" id="45954"/>
    <lineage>
        <taxon>Eukaryota</taxon>
        <taxon>Metazoa</taxon>
        <taxon>Spiralia</taxon>
        <taxon>Lophotrochozoa</taxon>
        <taxon>Mollusca</taxon>
        <taxon>Bivalvia</taxon>
        <taxon>Autobranchia</taxon>
        <taxon>Heteroconchia</taxon>
        <taxon>Euheterodonta</taxon>
        <taxon>Imparidentia</taxon>
        <taxon>Neoheterodontei</taxon>
        <taxon>Myida</taxon>
        <taxon>Dreissenoidea</taxon>
        <taxon>Dreissenidae</taxon>
        <taxon>Dreissena</taxon>
    </lineage>
</organism>
<dbReference type="Proteomes" id="UP000828390">
    <property type="component" value="Unassembled WGS sequence"/>
</dbReference>
<feature type="compositionally biased region" description="Basic and acidic residues" evidence="1">
    <location>
        <begin position="42"/>
        <end position="61"/>
    </location>
</feature>
<feature type="compositionally biased region" description="Low complexity" evidence="1">
    <location>
        <begin position="62"/>
        <end position="76"/>
    </location>
</feature>